<feature type="chain" id="PRO_5028851250" description="DUF4124 domain-containing protein" evidence="1">
    <location>
        <begin position="20"/>
        <end position="142"/>
    </location>
</feature>
<dbReference type="EMBL" id="BLTE01000019">
    <property type="protein sequence ID" value="GFK95581.1"/>
    <property type="molecule type" value="Genomic_DNA"/>
</dbReference>
<dbReference type="Proteomes" id="UP000494245">
    <property type="component" value="Unassembled WGS sequence"/>
</dbReference>
<evidence type="ECO:0000313" key="3">
    <source>
        <dbReference type="Proteomes" id="UP000494245"/>
    </source>
</evidence>
<protein>
    <recommendedName>
        <fullName evidence="4">DUF4124 domain-containing protein</fullName>
    </recommendedName>
</protein>
<name>A0A6V8LYB2_9BACT</name>
<keyword evidence="1" id="KW-0732">Signal</keyword>
<keyword evidence="3" id="KW-1185">Reference proteome</keyword>
<dbReference type="AlphaFoldDB" id="A0A6V8LYB2"/>
<accession>A0A6V8LYB2</accession>
<organism evidence="2 3">
    <name type="scientific">Fundidesulfovibrio magnetotacticus</name>
    <dbReference type="NCBI Taxonomy" id="2730080"/>
    <lineage>
        <taxon>Bacteria</taxon>
        <taxon>Pseudomonadati</taxon>
        <taxon>Thermodesulfobacteriota</taxon>
        <taxon>Desulfovibrionia</taxon>
        <taxon>Desulfovibrionales</taxon>
        <taxon>Desulfovibrionaceae</taxon>
        <taxon>Fundidesulfovibrio</taxon>
    </lineage>
</organism>
<reference evidence="2 3" key="1">
    <citation type="submission" date="2020-04" db="EMBL/GenBank/DDBJ databases">
        <authorList>
            <consortium name="Desulfovibrio sp. FSS-1 genome sequencing consortium"/>
            <person name="Shimoshige H."/>
            <person name="Kobayashi H."/>
            <person name="Maekawa T."/>
        </authorList>
    </citation>
    <scope>NUCLEOTIDE SEQUENCE [LARGE SCALE GENOMIC DNA]</scope>
    <source>
        <strain evidence="2 3">SIID29052-01</strain>
    </source>
</reference>
<dbReference type="RefSeq" id="WP_173086721.1">
    <property type="nucleotide sequence ID" value="NZ_BLTE01000019.1"/>
</dbReference>
<reference evidence="2 3" key="2">
    <citation type="submission" date="2020-05" db="EMBL/GenBank/DDBJ databases">
        <title>Draft genome sequence of Desulfovibrio sp. strainFSS-1.</title>
        <authorList>
            <person name="Shimoshige H."/>
            <person name="Kobayashi H."/>
            <person name="Maekawa T."/>
        </authorList>
    </citation>
    <scope>NUCLEOTIDE SEQUENCE [LARGE SCALE GENOMIC DNA]</scope>
    <source>
        <strain evidence="2 3">SIID29052-01</strain>
    </source>
</reference>
<gene>
    <name evidence="2" type="ORF">NNJEOMEG_03449</name>
</gene>
<evidence type="ECO:0000256" key="1">
    <source>
        <dbReference type="SAM" id="SignalP"/>
    </source>
</evidence>
<evidence type="ECO:0008006" key="4">
    <source>
        <dbReference type="Google" id="ProtNLM"/>
    </source>
</evidence>
<comment type="caution">
    <text evidence="2">The sequence shown here is derived from an EMBL/GenBank/DDBJ whole genome shotgun (WGS) entry which is preliminary data.</text>
</comment>
<sequence length="142" mass="15437">MRTILFALAALCVAATAQAQQQRVYECVRPDGTVICTVSDTSGDPSVTCNYECVDCNMVCAARMRLAEDKAGKEVPVAPPAVKGERRKASGGQPETREYCRKAFEECRAKCKADPKNKRKYDMDACLSSCDSWYSGCGMGGQ</sequence>
<proteinExistence type="predicted"/>
<feature type="signal peptide" evidence="1">
    <location>
        <begin position="1"/>
        <end position="19"/>
    </location>
</feature>
<evidence type="ECO:0000313" key="2">
    <source>
        <dbReference type="EMBL" id="GFK95581.1"/>
    </source>
</evidence>